<proteinExistence type="predicted"/>
<dbReference type="AlphaFoldDB" id="A0A3B0Y3G4"/>
<dbReference type="Gene3D" id="3.40.30.10">
    <property type="entry name" value="Glutaredoxin"/>
    <property type="match status" value="2"/>
</dbReference>
<dbReference type="InterPro" id="IPR013766">
    <property type="entry name" value="Thioredoxin_domain"/>
</dbReference>
<dbReference type="InterPro" id="IPR041737">
    <property type="entry name" value="SoxW"/>
</dbReference>
<accession>A0A3B0Y3G4</accession>
<dbReference type="CDD" id="cd02951">
    <property type="entry name" value="SoxW"/>
    <property type="match status" value="1"/>
</dbReference>
<evidence type="ECO:0000256" key="1">
    <source>
        <dbReference type="ARBA" id="ARBA00022729"/>
    </source>
</evidence>
<dbReference type="SUPFAM" id="SSF52833">
    <property type="entry name" value="Thioredoxin-like"/>
    <property type="match status" value="2"/>
</dbReference>
<dbReference type="PANTHER" id="PTHR15337">
    <property type="entry name" value="ANTERIOR GRADIENT PROTEIN-RELATED"/>
    <property type="match status" value="1"/>
</dbReference>
<protein>
    <submittedName>
        <fullName evidence="3">Thioredoxin SoxW</fullName>
    </submittedName>
</protein>
<dbReference type="PROSITE" id="PS51352">
    <property type="entry name" value="THIOREDOXIN_2"/>
    <property type="match status" value="1"/>
</dbReference>
<reference evidence="3" key="1">
    <citation type="submission" date="2018-06" db="EMBL/GenBank/DDBJ databases">
        <authorList>
            <person name="Zhirakovskaya E."/>
        </authorList>
    </citation>
    <scope>NUCLEOTIDE SEQUENCE</scope>
</reference>
<dbReference type="InterPro" id="IPR012336">
    <property type="entry name" value="Thioredoxin-like_fold"/>
</dbReference>
<dbReference type="EMBL" id="UOFL01000076">
    <property type="protein sequence ID" value="VAW75255.1"/>
    <property type="molecule type" value="Genomic_DNA"/>
</dbReference>
<organism evidence="3">
    <name type="scientific">hydrothermal vent metagenome</name>
    <dbReference type="NCBI Taxonomy" id="652676"/>
    <lineage>
        <taxon>unclassified sequences</taxon>
        <taxon>metagenomes</taxon>
        <taxon>ecological metagenomes</taxon>
    </lineage>
</organism>
<dbReference type="Pfam" id="PF13098">
    <property type="entry name" value="Thioredoxin_2"/>
    <property type="match status" value="2"/>
</dbReference>
<sequence length="349" mass="40430">MMKRNLRREVLAFICLLSLLFLVAANKQQLTAGMVNPGHHDKPSWFKLSFLDIRDDIAEATTAKKRLILYFYQDGCPYCKKLLEDNFGQRAIANKTRQHFEVVAINMWGSKEVTDLQGKVTTEKKFATSLKVQFTPTLLFFDEKGKVIVRVNGYYYPQKFMTLLNYVSGKLEKSTSFRAYLKKTSPAKANNKLQYEEGFLKPPYNLQKILSTSSKPLMVLFEQKHCKSCDELHKDIFKRKASRYELAKFNVLLVDMWSRDKIILPNGSAMTMTKWASQLKILSTPSMVFFNKQGKEVFRSEAYLKSFHVNGSMGYVSEGAYLTQPNFQRYLQARRHRIEKKGGKVDLMH</sequence>
<feature type="domain" description="Thioredoxin" evidence="2">
    <location>
        <begin position="21"/>
        <end position="172"/>
    </location>
</feature>
<evidence type="ECO:0000259" key="2">
    <source>
        <dbReference type="PROSITE" id="PS51352"/>
    </source>
</evidence>
<keyword evidence="1" id="KW-0732">Signal</keyword>
<dbReference type="PANTHER" id="PTHR15337:SF11">
    <property type="entry name" value="THIOREDOXIN DOMAIN-CONTAINING PROTEIN"/>
    <property type="match status" value="1"/>
</dbReference>
<gene>
    <name evidence="3" type="ORF">MNBD_GAMMA12-903</name>
</gene>
<name>A0A3B0Y3G4_9ZZZZ</name>
<evidence type="ECO:0000313" key="3">
    <source>
        <dbReference type="EMBL" id="VAW75255.1"/>
    </source>
</evidence>
<dbReference type="InterPro" id="IPR036249">
    <property type="entry name" value="Thioredoxin-like_sf"/>
</dbReference>
<dbReference type="InterPro" id="IPR051099">
    <property type="entry name" value="AGR/TXD"/>
</dbReference>